<evidence type="ECO:0000313" key="1">
    <source>
        <dbReference type="EMBL" id="BAW27933.1"/>
    </source>
</evidence>
<reference evidence="1 3" key="1">
    <citation type="submission" date="2016-09" db="EMBL/GenBank/DDBJ databases">
        <title>Complete Genome Sequence of Methanosarcina thermophila MT-1.</title>
        <authorList>
            <person name="Kouzuma A."/>
        </authorList>
    </citation>
    <scope>NUCLEOTIDE SEQUENCE [LARGE SCALE GENOMIC DNA]</scope>
    <source>
        <strain evidence="1 3">MT-1</strain>
    </source>
</reference>
<sequence>MFHLSETHENKQINVNIIAKELGVSDISIICVGIATTVEIKATLESKRCSVNKYQKTNMDIKTKGVKINRENANKSIPASK</sequence>
<gene>
    <name evidence="1" type="ORF">MESMT1_0003</name>
    <name evidence="2" type="ORF">MESMT1_2262</name>
</gene>
<evidence type="ECO:0000313" key="2">
    <source>
        <dbReference type="EMBL" id="BAW30192.1"/>
    </source>
</evidence>
<protein>
    <submittedName>
        <fullName evidence="1">Uncharacterized protein</fullName>
    </submittedName>
</protein>
<name>A0A3G9CQB2_METTE</name>
<evidence type="ECO:0000313" key="3">
    <source>
        <dbReference type="Proteomes" id="UP000265557"/>
    </source>
</evidence>
<dbReference type="Proteomes" id="UP000265557">
    <property type="component" value="Chromosome"/>
</dbReference>
<dbReference type="AlphaFoldDB" id="A0A3G9CQB2"/>
<proteinExistence type="predicted"/>
<organism evidence="1 3">
    <name type="scientific">Methanosarcina thermophila</name>
    <dbReference type="NCBI Taxonomy" id="2210"/>
    <lineage>
        <taxon>Archaea</taxon>
        <taxon>Methanobacteriati</taxon>
        <taxon>Methanobacteriota</taxon>
        <taxon>Stenosarchaea group</taxon>
        <taxon>Methanomicrobia</taxon>
        <taxon>Methanosarcinales</taxon>
        <taxon>Methanosarcinaceae</taxon>
        <taxon>Methanosarcina</taxon>
    </lineage>
</organism>
<dbReference type="EMBL" id="AP017646">
    <property type="protein sequence ID" value="BAW30192.1"/>
    <property type="molecule type" value="Genomic_DNA"/>
</dbReference>
<accession>A0A3G9CQB2</accession>
<dbReference type="EMBL" id="AP017646">
    <property type="protein sequence ID" value="BAW27933.1"/>
    <property type="molecule type" value="Genomic_DNA"/>
</dbReference>